<keyword evidence="3" id="KW-0472">Membrane</keyword>
<dbReference type="InterPro" id="IPR051601">
    <property type="entry name" value="Serine_prot/Carboxylest_S33"/>
</dbReference>
<dbReference type="PANTHER" id="PTHR43248">
    <property type="entry name" value="2-SUCCINYL-6-HYDROXY-2,4-CYCLOHEXADIENE-1-CARBOXYLATE SYNTHASE"/>
    <property type="match status" value="1"/>
</dbReference>
<accession>A0A167FZL1</accession>
<dbReference type="PANTHER" id="PTHR43248:SF25">
    <property type="entry name" value="AB HYDROLASE-1 DOMAIN-CONTAINING PROTEIN-RELATED"/>
    <property type="match status" value="1"/>
</dbReference>
<dbReference type="Proteomes" id="UP000076738">
    <property type="component" value="Unassembled WGS sequence"/>
</dbReference>
<keyword evidence="2" id="KW-0378">Hydrolase</keyword>
<sequence length="539" mass="59790">MDTRDIEKEQELLLHPSSAPAPAEKKPRKLRLFLSLFALLLLLQTLLSRPQLYLYRYFAPDVRGEGIGSVIAWFACPDVTELQCAFLTVPLDYLDPIDEYGGTVFTNPGGPGRNGTAYLIERGPAPNKILGGRYNILSWDPREVNMTTAPLGCFPTDCAEFLQDFKQMRLGLPMSPHHSSFDAAHAGADEWFLRTEAYYPATITSCGKNGNQKMLSAVSTPYVARDIVSILSALGEKDRGLQYWGFSYGTILSTTFAAIFPELVHRLVLDGVSDSRSYGNDMCLWGKSGMNDTHLVYEGFLHECALAGPGKCVLAGKGKLLEEIGREIFDLEATLLEKPLPMLFTGLNSGILAAPDVRFAIFAALYKPMLWPGLASALSAAIAGDCSALLYLTGFTSKEDMSWRDPLDNVFHRHMTRALSKPVAQSAIMCSDTDRTTLLPPGSAVPDTGFFRTWSEELAQESVTGENWARWIGRCRWWNVTAGEVYRGPWTREEGLRKTKRVIISFSLSPLFRSPYSRTDWVWYSGSPSSSSDRILPQA</sequence>
<evidence type="ECO:0000256" key="3">
    <source>
        <dbReference type="SAM" id="Phobius"/>
    </source>
</evidence>
<dbReference type="AlphaFoldDB" id="A0A167FZL1"/>
<keyword evidence="5" id="KW-1185">Reference proteome</keyword>
<evidence type="ECO:0000313" key="4">
    <source>
        <dbReference type="EMBL" id="KZO90016.1"/>
    </source>
</evidence>
<dbReference type="SUPFAM" id="SSF53474">
    <property type="entry name" value="alpha/beta-Hydrolases"/>
    <property type="match status" value="1"/>
</dbReference>
<organism evidence="4 5">
    <name type="scientific">Calocera viscosa (strain TUFC12733)</name>
    <dbReference type="NCBI Taxonomy" id="1330018"/>
    <lineage>
        <taxon>Eukaryota</taxon>
        <taxon>Fungi</taxon>
        <taxon>Dikarya</taxon>
        <taxon>Basidiomycota</taxon>
        <taxon>Agaricomycotina</taxon>
        <taxon>Dacrymycetes</taxon>
        <taxon>Dacrymycetales</taxon>
        <taxon>Dacrymycetaceae</taxon>
        <taxon>Calocera</taxon>
    </lineage>
</organism>
<dbReference type="GO" id="GO:0016787">
    <property type="term" value="F:hydrolase activity"/>
    <property type="evidence" value="ECO:0007669"/>
    <property type="project" value="UniProtKB-KW"/>
</dbReference>
<gene>
    <name evidence="4" type="ORF">CALVIDRAFT_531710</name>
</gene>
<dbReference type="OrthoDB" id="425534at2759"/>
<evidence type="ECO:0000313" key="5">
    <source>
        <dbReference type="Proteomes" id="UP000076738"/>
    </source>
</evidence>
<dbReference type="EMBL" id="KV417355">
    <property type="protein sequence ID" value="KZO90016.1"/>
    <property type="molecule type" value="Genomic_DNA"/>
</dbReference>
<reference evidence="4 5" key="1">
    <citation type="journal article" date="2016" name="Mol. Biol. Evol.">
        <title>Comparative Genomics of Early-Diverging Mushroom-Forming Fungi Provides Insights into the Origins of Lignocellulose Decay Capabilities.</title>
        <authorList>
            <person name="Nagy L.G."/>
            <person name="Riley R."/>
            <person name="Tritt A."/>
            <person name="Adam C."/>
            <person name="Daum C."/>
            <person name="Floudas D."/>
            <person name="Sun H."/>
            <person name="Yadav J.S."/>
            <person name="Pangilinan J."/>
            <person name="Larsson K.H."/>
            <person name="Matsuura K."/>
            <person name="Barry K."/>
            <person name="Labutti K."/>
            <person name="Kuo R."/>
            <person name="Ohm R.A."/>
            <person name="Bhattacharya S.S."/>
            <person name="Shirouzu T."/>
            <person name="Yoshinaga Y."/>
            <person name="Martin F.M."/>
            <person name="Grigoriev I.V."/>
            <person name="Hibbett D.S."/>
        </authorList>
    </citation>
    <scope>NUCLEOTIDE SEQUENCE [LARGE SCALE GENOMIC DNA]</scope>
    <source>
        <strain evidence="4 5">TUFC12733</strain>
    </source>
</reference>
<protein>
    <submittedName>
        <fullName evidence="4">Uncharacterized protein</fullName>
    </submittedName>
</protein>
<evidence type="ECO:0000256" key="2">
    <source>
        <dbReference type="ARBA" id="ARBA00022801"/>
    </source>
</evidence>
<dbReference type="STRING" id="1330018.A0A167FZL1"/>
<dbReference type="InterPro" id="IPR029058">
    <property type="entry name" value="AB_hydrolase_fold"/>
</dbReference>
<keyword evidence="3" id="KW-0812">Transmembrane</keyword>
<proteinExistence type="inferred from homology"/>
<keyword evidence="3" id="KW-1133">Transmembrane helix</keyword>
<dbReference type="Gene3D" id="3.40.50.1820">
    <property type="entry name" value="alpha/beta hydrolase"/>
    <property type="match status" value="1"/>
</dbReference>
<feature type="transmembrane region" description="Helical" evidence="3">
    <location>
        <begin position="30"/>
        <end position="47"/>
    </location>
</feature>
<name>A0A167FZL1_CALVF</name>
<comment type="similarity">
    <text evidence="1">Belongs to the peptidase S33 family.</text>
</comment>
<evidence type="ECO:0000256" key="1">
    <source>
        <dbReference type="ARBA" id="ARBA00010088"/>
    </source>
</evidence>